<proteinExistence type="predicted"/>
<comment type="caution">
    <text evidence="1">The sequence shown here is derived from an EMBL/GenBank/DDBJ whole genome shotgun (WGS) entry which is preliminary data.</text>
</comment>
<dbReference type="RefSeq" id="WP_354459164.1">
    <property type="nucleotide sequence ID" value="NZ_JBEWSZ010000001.1"/>
</dbReference>
<keyword evidence="2" id="KW-1185">Reference proteome</keyword>
<organism evidence="1 2">
    <name type="scientific">Mesorhizobium shangrilense</name>
    <dbReference type="NCBI Taxonomy" id="460060"/>
    <lineage>
        <taxon>Bacteria</taxon>
        <taxon>Pseudomonadati</taxon>
        <taxon>Pseudomonadota</taxon>
        <taxon>Alphaproteobacteria</taxon>
        <taxon>Hyphomicrobiales</taxon>
        <taxon>Phyllobacteriaceae</taxon>
        <taxon>Mesorhizobium</taxon>
    </lineage>
</organism>
<evidence type="ECO:0000313" key="2">
    <source>
        <dbReference type="Proteomes" id="UP001548832"/>
    </source>
</evidence>
<gene>
    <name evidence="1" type="ORF">ABVQ20_09030</name>
</gene>
<name>A0ABV2DAR0_9HYPH</name>
<dbReference type="Proteomes" id="UP001548832">
    <property type="component" value="Unassembled WGS sequence"/>
</dbReference>
<dbReference type="EMBL" id="JBEWSZ010000001">
    <property type="protein sequence ID" value="MET2827116.1"/>
    <property type="molecule type" value="Genomic_DNA"/>
</dbReference>
<protein>
    <submittedName>
        <fullName evidence="1">Uncharacterized protein</fullName>
    </submittedName>
</protein>
<evidence type="ECO:0000313" key="1">
    <source>
        <dbReference type="EMBL" id="MET2827116.1"/>
    </source>
</evidence>
<accession>A0ABV2DAR0</accession>
<sequence>MNDTINTLEELLGDPMIQLVMARDRVRPEQVRMLLERVRRPSGDEPRVPPPHVIARTCQKLWLCS</sequence>
<reference evidence="1 2" key="1">
    <citation type="submission" date="2024-06" db="EMBL/GenBank/DDBJ databases">
        <authorList>
            <person name="Kim D.-U."/>
        </authorList>
    </citation>
    <scope>NUCLEOTIDE SEQUENCE [LARGE SCALE GENOMIC DNA]</scope>
    <source>
        <strain evidence="1 2">KACC15460</strain>
    </source>
</reference>